<gene>
    <name evidence="6" type="ORF">IMCC3088_1421</name>
</gene>
<sequence length="136" mass="13960">MFKKSVIAIFAVMVASAAWALSDKQRSDIEARIAPAGKVCMQGDTTCGGAGALASSGPRSGEQVYNTYCTACHSVGVLGAPKTGSSDWIARIDAKGKDTVYANGVNGIGAMPVKGTCGDCSDDEIYAAIDFMQPQG</sequence>
<name>F3L1T1_9GAMM</name>
<comment type="caution">
    <text evidence="6">The sequence shown here is derived from an EMBL/GenBank/DDBJ whole genome shotgun (WGS) entry which is preliminary data.</text>
</comment>
<keyword evidence="3" id="KW-0479">Metal-binding</keyword>
<evidence type="ECO:0000256" key="4">
    <source>
        <dbReference type="ARBA" id="ARBA00022982"/>
    </source>
</evidence>
<dbReference type="STRING" id="2518989.IMCC3088_1421"/>
<protein>
    <submittedName>
        <fullName evidence="6">Cytochrome c5</fullName>
    </submittedName>
</protein>
<dbReference type="AlphaFoldDB" id="F3L1T1"/>
<evidence type="ECO:0000313" key="6">
    <source>
        <dbReference type="EMBL" id="EGG29693.1"/>
    </source>
</evidence>
<dbReference type="InterPro" id="IPR036909">
    <property type="entry name" value="Cyt_c-like_dom_sf"/>
</dbReference>
<evidence type="ECO:0000256" key="1">
    <source>
        <dbReference type="ARBA" id="ARBA00022448"/>
    </source>
</evidence>
<reference evidence="6 7" key="1">
    <citation type="journal article" date="2011" name="J. Bacteriol.">
        <title>Genome sequence of strain IMCC3088, a proteorhodopsin-containing marine bacterium belonging to the OM60/NOR5 clade.</title>
        <authorList>
            <person name="Jang Y."/>
            <person name="Oh H.M."/>
            <person name="Kang I."/>
            <person name="Lee K."/>
            <person name="Yang S.J."/>
            <person name="Cho J.C."/>
        </authorList>
    </citation>
    <scope>NUCLEOTIDE SEQUENCE [LARGE SCALE GENOMIC DNA]</scope>
    <source>
        <strain evidence="6 7">IMCC3088</strain>
    </source>
</reference>
<keyword evidence="2" id="KW-0349">Heme</keyword>
<dbReference type="PRINTS" id="PR00607">
    <property type="entry name" value="CYTCHROMECIE"/>
</dbReference>
<dbReference type="SUPFAM" id="SSF46626">
    <property type="entry name" value="Cytochrome c"/>
    <property type="match status" value="1"/>
</dbReference>
<accession>F3L1T1</accession>
<dbReference type="GO" id="GO:0009055">
    <property type="term" value="F:electron transfer activity"/>
    <property type="evidence" value="ECO:0007669"/>
    <property type="project" value="InterPro"/>
</dbReference>
<dbReference type="GO" id="GO:0005506">
    <property type="term" value="F:iron ion binding"/>
    <property type="evidence" value="ECO:0007669"/>
    <property type="project" value="InterPro"/>
</dbReference>
<evidence type="ECO:0000256" key="2">
    <source>
        <dbReference type="ARBA" id="ARBA00022617"/>
    </source>
</evidence>
<dbReference type="EMBL" id="AEIG01000035">
    <property type="protein sequence ID" value="EGG29693.1"/>
    <property type="molecule type" value="Genomic_DNA"/>
</dbReference>
<keyword evidence="5" id="KW-0408">Iron</keyword>
<dbReference type="PANTHER" id="PTHR40942">
    <property type="match status" value="1"/>
</dbReference>
<evidence type="ECO:0000313" key="7">
    <source>
        <dbReference type="Proteomes" id="UP000005615"/>
    </source>
</evidence>
<evidence type="ECO:0000256" key="3">
    <source>
        <dbReference type="ARBA" id="ARBA00022723"/>
    </source>
</evidence>
<dbReference type="Pfam" id="PF13442">
    <property type="entry name" value="Cytochrome_CBB3"/>
    <property type="match status" value="1"/>
</dbReference>
<proteinExistence type="predicted"/>
<dbReference type="Proteomes" id="UP000005615">
    <property type="component" value="Unassembled WGS sequence"/>
</dbReference>
<dbReference type="GO" id="GO:0020037">
    <property type="term" value="F:heme binding"/>
    <property type="evidence" value="ECO:0007669"/>
    <property type="project" value="InterPro"/>
</dbReference>
<keyword evidence="7" id="KW-1185">Reference proteome</keyword>
<dbReference type="eggNOG" id="COG3245">
    <property type="taxonomic scope" value="Bacteria"/>
</dbReference>
<dbReference type="Gene3D" id="1.10.760.10">
    <property type="entry name" value="Cytochrome c-like domain"/>
    <property type="match status" value="1"/>
</dbReference>
<dbReference type="PANTHER" id="PTHR40942:SF4">
    <property type="entry name" value="CYTOCHROME C5"/>
    <property type="match status" value="1"/>
</dbReference>
<dbReference type="InterPro" id="IPR002323">
    <property type="entry name" value="Cyt_CIE"/>
</dbReference>
<evidence type="ECO:0000256" key="5">
    <source>
        <dbReference type="ARBA" id="ARBA00023004"/>
    </source>
</evidence>
<dbReference type="InterPro" id="IPR009056">
    <property type="entry name" value="Cyt_c-like_dom"/>
</dbReference>
<dbReference type="PROSITE" id="PS51007">
    <property type="entry name" value="CYTC"/>
    <property type="match status" value="1"/>
</dbReference>
<keyword evidence="1" id="KW-0813">Transport</keyword>
<dbReference type="OrthoDB" id="9814708at2"/>
<dbReference type="RefSeq" id="WP_009575718.1">
    <property type="nucleotide sequence ID" value="NZ_AEIG01000035.1"/>
</dbReference>
<keyword evidence="4" id="KW-0249">Electron transport</keyword>
<organism evidence="6 7">
    <name type="scientific">Aequoribacter fuscus</name>
    <dbReference type="NCBI Taxonomy" id="2518989"/>
    <lineage>
        <taxon>Bacteria</taxon>
        <taxon>Pseudomonadati</taxon>
        <taxon>Pseudomonadota</taxon>
        <taxon>Gammaproteobacteria</taxon>
        <taxon>Cellvibrionales</taxon>
        <taxon>Halieaceae</taxon>
        <taxon>Aequoribacter</taxon>
    </lineage>
</organism>